<dbReference type="InterPro" id="IPR000073">
    <property type="entry name" value="AB_hydrolase_1"/>
</dbReference>
<dbReference type="Pfam" id="PF12697">
    <property type="entry name" value="Abhydrolase_6"/>
    <property type="match status" value="1"/>
</dbReference>
<name>A0A8J7UI67_9HYPH</name>
<dbReference type="SUPFAM" id="SSF53474">
    <property type="entry name" value="alpha/beta-Hydrolases"/>
    <property type="match status" value="1"/>
</dbReference>
<dbReference type="PANTHER" id="PTHR43689:SF8">
    <property type="entry name" value="ALPHA_BETA-HYDROLASES SUPERFAMILY PROTEIN"/>
    <property type="match status" value="1"/>
</dbReference>
<organism evidence="2 3">
    <name type="scientific">Tianweitania sediminis</name>
    <dbReference type="NCBI Taxonomy" id="1502156"/>
    <lineage>
        <taxon>Bacteria</taxon>
        <taxon>Pseudomonadati</taxon>
        <taxon>Pseudomonadota</taxon>
        <taxon>Alphaproteobacteria</taxon>
        <taxon>Hyphomicrobiales</taxon>
        <taxon>Phyllobacteriaceae</taxon>
        <taxon>Tianweitania</taxon>
    </lineage>
</organism>
<evidence type="ECO:0000313" key="3">
    <source>
        <dbReference type="Proteomes" id="UP000666240"/>
    </source>
</evidence>
<sequence length="261" mass="28653">MMDATIHSRMEDLGDASYRVFMGGSGSPLVFFHGFEQHPGAASFLKRLAQGRTVLAPEHPGFGQSGGFTDLTDILDLILHYRTWLTPIVAEHGAVDLVGHSLGGMFAAEVAVACPDLVRRLVLVDAYGLWLDDHPMPDPFAIPQKAFDEAKWADPARAPRETNSFEGDAKHYIFYRSQNLGSASKFMWPIPDRGLARRLKHLRVPTLVLHGSDDGLVPPVYAEAWGAAIPGAEVKILRGAGHLPMVETEDAFLEALREFLD</sequence>
<dbReference type="EMBL" id="JAGIYY010000001">
    <property type="protein sequence ID" value="MBP0437354.1"/>
    <property type="molecule type" value="Genomic_DNA"/>
</dbReference>
<keyword evidence="2" id="KW-0378">Hydrolase</keyword>
<proteinExistence type="predicted"/>
<feature type="domain" description="AB hydrolase-1" evidence="1">
    <location>
        <begin position="29"/>
        <end position="255"/>
    </location>
</feature>
<dbReference type="Proteomes" id="UP000666240">
    <property type="component" value="Unassembled WGS sequence"/>
</dbReference>
<protein>
    <submittedName>
        <fullName evidence="2">Alpha/beta hydrolase</fullName>
    </submittedName>
</protein>
<dbReference type="RefSeq" id="WP_209333371.1">
    <property type="nucleotide sequence ID" value="NZ_JAGIYY010000001.1"/>
</dbReference>
<evidence type="ECO:0000259" key="1">
    <source>
        <dbReference type="Pfam" id="PF12697"/>
    </source>
</evidence>
<dbReference type="InterPro" id="IPR029058">
    <property type="entry name" value="AB_hydrolase_fold"/>
</dbReference>
<dbReference type="GO" id="GO:0016787">
    <property type="term" value="F:hydrolase activity"/>
    <property type="evidence" value="ECO:0007669"/>
    <property type="project" value="UniProtKB-KW"/>
</dbReference>
<dbReference type="PRINTS" id="PR00111">
    <property type="entry name" value="ABHYDROLASE"/>
</dbReference>
<reference evidence="2" key="1">
    <citation type="submission" date="2021-03" db="EMBL/GenBank/DDBJ databases">
        <title>Genome sequencing and assembly of Tianweitania sediminis.</title>
        <authorList>
            <person name="Chhetri G."/>
        </authorList>
    </citation>
    <scope>NUCLEOTIDE SEQUENCE</scope>
    <source>
        <strain evidence="2">Z8</strain>
    </source>
</reference>
<dbReference type="Gene3D" id="3.40.50.1820">
    <property type="entry name" value="alpha/beta hydrolase"/>
    <property type="match status" value="1"/>
</dbReference>
<keyword evidence="3" id="KW-1185">Reference proteome</keyword>
<dbReference type="AlphaFoldDB" id="A0A8J7UI67"/>
<dbReference type="PANTHER" id="PTHR43689">
    <property type="entry name" value="HYDROLASE"/>
    <property type="match status" value="1"/>
</dbReference>
<gene>
    <name evidence="2" type="ORF">J5Y06_01650</name>
</gene>
<comment type="caution">
    <text evidence="2">The sequence shown here is derived from an EMBL/GenBank/DDBJ whole genome shotgun (WGS) entry which is preliminary data.</text>
</comment>
<accession>A0A8J7UI67</accession>
<evidence type="ECO:0000313" key="2">
    <source>
        <dbReference type="EMBL" id="MBP0437354.1"/>
    </source>
</evidence>